<organism evidence="11 12">
    <name type="scientific">Candidula unifasciata</name>
    <dbReference type="NCBI Taxonomy" id="100452"/>
    <lineage>
        <taxon>Eukaryota</taxon>
        <taxon>Metazoa</taxon>
        <taxon>Spiralia</taxon>
        <taxon>Lophotrochozoa</taxon>
        <taxon>Mollusca</taxon>
        <taxon>Gastropoda</taxon>
        <taxon>Heterobranchia</taxon>
        <taxon>Euthyneura</taxon>
        <taxon>Panpulmonata</taxon>
        <taxon>Eupulmonata</taxon>
        <taxon>Stylommatophora</taxon>
        <taxon>Helicina</taxon>
        <taxon>Helicoidea</taxon>
        <taxon>Geomitridae</taxon>
        <taxon>Candidula</taxon>
    </lineage>
</organism>
<comment type="pathway">
    <text evidence="2">Protein modification; protein glycosylation.</text>
</comment>
<dbReference type="OrthoDB" id="2019572at2759"/>
<keyword evidence="12" id="KW-1185">Reference proteome</keyword>
<dbReference type="InterPro" id="IPR003406">
    <property type="entry name" value="Glyco_trans_14"/>
</dbReference>
<dbReference type="GO" id="GO:0016020">
    <property type="term" value="C:membrane"/>
    <property type="evidence" value="ECO:0007669"/>
    <property type="project" value="UniProtKB-SubCell"/>
</dbReference>
<evidence type="ECO:0000256" key="8">
    <source>
        <dbReference type="ARBA" id="ARBA00023136"/>
    </source>
</evidence>
<comment type="subcellular location">
    <subcellularLocation>
        <location evidence="1">Membrane</location>
        <topology evidence="1">Single-pass type II membrane protein</topology>
    </subcellularLocation>
</comment>
<gene>
    <name evidence="11" type="ORF">CUNI_LOCUS21887</name>
</gene>
<evidence type="ECO:0000313" key="12">
    <source>
        <dbReference type="Proteomes" id="UP000678393"/>
    </source>
</evidence>
<evidence type="ECO:0000256" key="10">
    <source>
        <dbReference type="ARBA" id="ARBA00038150"/>
    </source>
</evidence>
<keyword evidence="6" id="KW-0735">Signal-anchor</keyword>
<protein>
    <submittedName>
        <fullName evidence="11">Uncharacterized protein</fullName>
    </submittedName>
</protein>
<dbReference type="PANTHER" id="PTHR19297">
    <property type="entry name" value="GLYCOSYLTRANSFERASE 14 FAMILY MEMBER"/>
    <property type="match status" value="1"/>
</dbReference>
<evidence type="ECO:0000256" key="9">
    <source>
        <dbReference type="ARBA" id="ARBA00023180"/>
    </source>
</evidence>
<comment type="caution">
    <text evidence="11">The sequence shown here is derived from an EMBL/GenBank/DDBJ whole genome shotgun (WGS) entry which is preliminary data.</text>
</comment>
<keyword evidence="4" id="KW-0808">Transferase</keyword>
<keyword evidence="9" id="KW-0325">Glycoprotein</keyword>
<dbReference type="Proteomes" id="UP000678393">
    <property type="component" value="Unassembled WGS sequence"/>
</dbReference>
<sequence>MYNKLILSLAKQFPRVKEVPCSIFLGPPDEWNDSVQALSELENITEETFDYTDCSKLRARGFDIPTTDEENRFPIAFSIIVYTNMQRFTRLFRAVYRSSNVYCIHVDQKSTHEFKEAVYNLTSCFENVFVPEDAISVWWASPSTLEAEMVCLRSLWRHQMKWLILINLTGEEFPLRTNLELVNILKIMAGRNDVWLDPCTLDGPGNWTSNDCIFLSEKGFAERWENLTAAPYNIHPFKGQIHAVLSRDAVDYILHDPVAKELYQWISKAFMPDELFFSTINSNPHLKVPGSNPDPRIRKRSIARVKLWKDRHKSTWPYCSMYQRFVCLLTARELTLLTNSKQLVANKFKASFRPVGYSCLEQWYFERVLLELQTGHLHMDLSDYHHIFPHTNDTR</sequence>
<evidence type="ECO:0000256" key="2">
    <source>
        <dbReference type="ARBA" id="ARBA00004922"/>
    </source>
</evidence>
<evidence type="ECO:0000256" key="7">
    <source>
        <dbReference type="ARBA" id="ARBA00022989"/>
    </source>
</evidence>
<keyword evidence="3" id="KW-0328">Glycosyltransferase</keyword>
<evidence type="ECO:0000256" key="5">
    <source>
        <dbReference type="ARBA" id="ARBA00022692"/>
    </source>
</evidence>
<evidence type="ECO:0000256" key="6">
    <source>
        <dbReference type="ARBA" id="ARBA00022968"/>
    </source>
</evidence>
<evidence type="ECO:0000256" key="3">
    <source>
        <dbReference type="ARBA" id="ARBA00022676"/>
    </source>
</evidence>
<dbReference type="PANTHER" id="PTHR19297:SF185">
    <property type="entry name" value="BETA-1,3-GALACTOSYL-O-GLYCOSYL-GLYCOPROTEIN BETA-1,6-N-ACETYLGLUCOSAMINYLTRANSFERASE 3"/>
    <property type="match status" value="1"/>
</dbReference>
<evidence type="ECO:0000256" key="4">
    <source>
        <dbReference type="ARBA" id="ARBA00022679"/>
    </source>
</evidence>
<dbReference type="EMBL" id="CAJHNH020008520">
    <property type="protein sequence ID" value="CAG5136329.1"/>
    <property type="molecule type" value="Genomic_DNA"/>
</dbReference>
<keyword evidence="8" id="KW-0472">Membrane</keyword>
<reference evidence="11" key="1">
    <citation type="submission" date="2021-04" db="EMBL/GenBank/DDBJ databases">
        <authorList>
            <consortium name="Molecular Ecology Group"/>
        </authorList>
    </citation>
    <scope>NUCLEOTIDE SEQUENCE</scope>
</reference>
<dbReference type="AlphaFoldDB" id="A0A8S4A3N8"/>
<evidence type="ECO:0000313" key="11">
    <source>
        <dbReference type="EMBL" id="CAG5136329.1"/>
    </source>
</evidence>
<accession>A0A8S4A3N8</accession>
<keyword evidence="5" id="KW-0812">Transmembrane</keyword>
<dbReference type="Pfam" id="PF02485">
    <property type="entry name" value="Branch"/>
    <property type="match status" value="1"/>
</dbReference>
<proteinExistence type="inferred from homology"/>
<name>A0A8S4A3N8_9EUPU</name>
<dbReference type="GO" id="GO:0008375">
    <property type="term" value="F:acetylglucosaminyltransferase activity"/>
    <property type="evidence" value="ECO:0007669"/>
    <property type="project" value="TreeGrafter"/>
</dbReference>
<comment type="similarity">
    <text evidence="10">Belongs to the glycosyltransferase 14 family.</text>
</comment>
<keyword evidence="7" id="KW-1133">Transmembrane helix</keyword>
<evidence type="ECO:0000256" key="1">
    <source>
        <dbReference type="ARBA" id="ARBA00004606"/>
    </source>
</evidence>